<dbReference type="EMBL" id="CP092109">
    <property type="protein sequence ID" value="UWZ78824.1"/>
    <property type="molecule type" value="Genomic_DNA"/>
</dbReference>
<feature type="compositionally biased region" description="Polar residues" evidence="1">
    <location>
        <begin position="15"/>
        <end position="25"/>
    </location>
</feature>
<proteinExistence type="predicted"/>
<evidence type="ECO:0000313" key="3">
    <source>
        <dbReference type="EMBL" id="UWZ78824.1"/>
    </source>
</evidence>
<evidence type="ECO:0000256" key="1">
    <source>
        <dbReference type="SAM" id="MobiDB-lite"/>
    </source>
</evidence>
<feature type="domain" description="PilZ" evidence="2">
    <location>
        <begin position="154"/>
        <end position="228"/>
    </location>
</feature>
<dbReference type="InterPro" id="IPR009875">
    <property type="entry name" value="PilZ_domain"/>
</dbReference>
<dbReference type="Proteomes" id="UP001060414">
    <property type="component" value="Chromosome"/>
</dbReference>
<reference evidence="3" key="1">
    <citation type="journal article" date="2022" name="Environ. Microbiol.">
        <title>Geoalkalibacter halelectricus SAP #1 sp. nov. possessing extracellular electron transfer and mineral#reducing capabilities from a haloalkaline environment.</title>
        <authorList>
            <person name="Yadav S."/>
            <person name="Singh R."/>
            <person name="Sundharam S.S."/>
            <person name="Chaudhary S."/>
            <person name="Krishnamurthi S."/>
            <person name="Patil S.A."/>
        </authorList>
    </citation>
    <scope>NUCLEOTIDE SEQUENCE</scope>
    <source>
        <strain evidence="3">SAP-1</strain>
    </source>
</reference>
<dbReference type="Pfam" id="PF07238">
    <property type="entry name" value="PilZ"/>
    <property type="match status" value="1"/>
</dbReference>
<evidence type="ECO:0000259" key="2">
    <source>
        <dbReference type="Pfam" id="PF07238"/>
    </source>
</evidence>
<accession>A0ABY5ZK32</accession>
<dbReference type="SUPFAM" id="SSF141371">
    <property type="entry name" value="PilZ domain-like"/>
    <property type="match status" value="1"/>
</dbReference>
<dbReference type="RefSeq" id="WP_260747184.1">
    <property type="nucleotide sequence ID" value="NZ_CP092109.1"/>
</dbReference>
<name>A0ABY5ZK32_9BACT</name>
<protein>
    <submittedName>
        <fullName evidence="3">PilZ domain-containing protein</fullName>
    </submittedName>
</protein>
<gene>
    <name evidence="3" type="ORF">L9S41_14215</name>
</gene>
<organism evidence="3 4">
    <name type="scientific">Geoalkalibacter halelectricus</name>
    <dbReference type="NCBI Taxonomy" id="2847045"/>
    <lineage>
        <taxon>Bacteria</taxon>
        <taxon>Pseudomonadati</taxon>
        <taxon>Thermodesulfobacteriota</taxon>
        <taxon>Desulfuromonadia</taxon>
        <taxon>Desulfuromonadales</taxon>
        <taxon>Geoalkalibacteraceae</taxon>
        <taxon>Geoalkalibacter</taxon>
    </lineage>
</organism>
<evidence type="ECO:0000313" key="4">
    <source>
        <dbReference type="Proteomes" id="UP001060414"/>
    </source>
</evidence>
<keyword evidence="4" id="KW-1185">Reference proteome</keyword>
<feature type="region of interest" description="Disordered" evidence="1">
    <location>
        <begin position="1"/>
        <end position="25"/>
    </location>
</feature>
<dbReference type="Gene3D" id="2.40.10.220">
    <property type="entry name" value="predicted glycosyltransferase like domains"/>
    <property type="match status" value="1"/>
</dbReference>
<sequence length="244" mass="27403">MLNKYFKPGQKVQIHPQNSPTPDSRLESLTAQVVNCGNQQLELSLPYQTQAGEEFPFQPRMPLELVSQSFGLGVRARGEVTRLGAKGLIQVHCPSPLQAFQRRILPRIEVSIGLRYARGRGNLRSLQAKWRKNLAVLQQPENSERRPNFAYRPANLSGGGIRFDCPETPEIAELCMLLLELSAETHPVCALAEVVWVRPAEKPGWNTLGMQFTHISKADQERIIRFVDEVLKEQERAAQQAAAS</sequence>